<keyword evidence="2" id="KW-0472">Membrane</keyword>
<feature type="transmembrane region" description="Helical" evidence="2">
    <location>
        <begin position="646"/>
        <end position="665"/>
    </location>
</feature>
<proteinExistence type="predicted"/>
<gene>
    <name evidence="3" type="ORF">ACFFLM_15790</name>
</gene>
<dbReference type="RefSeq" id="WP_380012238.1">
    <property type="nucleotide sequence ID" value="NZ_JBHLYR010000049.1"/>
</dbReference>
<feature type="transmembrane region" description="Helical" evidence="2">
    <location>
        <begin position="621"/>
        <end position="640"/>
    </location>
</feature>
<reference evidence="3 4" key="1">
    <citation type="submission" date="2024-09" db="EMBL/GenBank/DDBJ databases">
        <authorList>
            <person name="Sun Q."/>
            <person name="Mori K."/>
        </authorList>
    </citation>
    <scope>NUCLEOTIDE SEQUENCE [LARGE SCALE GENOMIC DNA]</scope>
    <source>
        <strain evidence="3 4">JCM 13503</strain>
    </source>
</reference>
<evidence type="ECO:0000256" key="1">
    <source>
        <dbReference type="PROSITE-ProRule" id="PRU00339"/>
    </source>
</evidence>
<feature type="transmembrane region" description="Helical" evidence="2">
    <location>
        <begin position="677"/>
        <end position="697"/>
    </location>
</feature>
<dbReference type="InterPro" id="IPR019734">
    <property type="entry name" value="TPR_rpt"/>
</dbReference>
<protein>
    <recommendedName>
        <fullName evidence="5">Tetratricopeptide repeat protein</fullName>
    </recommendedName>
</protein>
<evidence type="ECO:0000256" key="2">
    <source>
        <dbReference type="SAM" id="Phobius"/>
    </source>
</evidence>
<keyword evidence="1" id="KW-0802">TPR repeat</keyword>
<keyword evidence="4" id="KW-1185">Reference proteome</keyword>
<dbReference type="Proteomes" id="UP001589733">
    <property type="component" value="Unassembled WGS sequence"/>
</dbReference>
<sequence>MSRSCPNSLRLWGLLALLTLPGWAGADAVLEGRTLRYEDGPRLLWQRTYAAGLGDLTGPLNVGNLTYLGVGPEVYVLNADSTVQARIDLPGLVTSLDSSSGTVRVTTQGDGYTERFTLGDPAQGAPVQERVVPPPNPEITGWLARAADAVPQAQLAQAGAQDPTNPFIALRQAKLAGTQGDTFSALSAVRRALSAEMPFPAWVLLAARLDSAGFPAAANLALDRARRDAAERGFDPEISVSRDALNAYGNPSGYVGTLLAQNRLTRVGAWLAYLRDVHPRFEGGPALYLRYANLLEAQGRGGEAEEWRQFTRTLRAGTLYNLGPDGTGQVRDAAQLVTVALLLALAASLAALTARAWRVQGEDTRPLGGRFRSLLRRPLSRARRTTLAYASFGERLAIVTLALGLVAAVGGWQWTNHTGQGLRAAALTSGTYGGGWVTARLSDLNLRSSADAALLAGLSAQLDGDDSVARAQYTRAQTIGAGQDACVLNNLGVIAAQRGDVPQSRESYRAALAIRPDLAAAAFNLGLNPGTPGTAFQQQYRPGQPRLCYPDQRSLARAVSGDLSVTLRRDLAQPLALLNDAPGQSARLGAALLGALALLVAIAFTLLIPRAATDARLRRPAVYRVLALLLPGAALLEGAWGGVLLLAWGATLAALAPLTGLIGYAQLLNPAQITTRNLLLAVLIGVYALNTLAFALIELRYARTTRRERAER</sequence>
<dbReference type="EMBL" id="JBHLYR010000049">
    <property type="protein sequence ID" value="MFB9993428.1"/>
    <property type="molecule type" value="Genomic_DNA"/>
</dbReference>
<dbReference type="PROSITE" id="PS50005">
    <property type="entry name" value="TPR"/>
    <property type="match status" value="1"/>
</dbReference>
<accession>A0ABV6B4U6</accession>
<feature type="repeat" description="TPR" evidence="1">
    <location>
        <begin position="485"/>
        <end position="518"/>
    </location>
</feature>
<comment type="caution">
    <text evidence="3">The sequence shown here is derived from an EMBL/GenBank/DDBJ whole genome shotgun (WGS) entry which is preliminary data.</text>
</comment>
<dbReference type="InterPro" id="IPR011990">
    <property type="entry name" value="TPR-like_helical_dom_sf"/>
</dbReference>
<feature type="transmembrane region" description="Helical" evidence="2">
    <location>
        <begin position="588"/>
        <end position="609"/>
    </location>
</feature>
<evidence type="ECO:0000313" key="3">
    <source>
        <dbReference type="EMBL" id="MFB9993428.1"/>
    </source>
</evidence>
<evidence type="ECO:0000313" key="4">
    <source>
        <dbReference type="Proteomes" id="UP001589733"/>
    </source>
</evidence>
<organism evidence="3 4">
    <name type="scientific">Deinococcus oregonensis</name>
    <dbReference type="NCBI Taxonomy" id="1805970"/>
    <lineage>
        <taxon>Bacteria</taxon>
        <taxon>Thermotogati</taxon>
        <taxon>Deinococcota</taxon>
        <taxon>Deinococci</taxon>
        <taxon>Deinococcales</taxon>
        <taxon>Deinococcaceae</taxon>
        <taxon>Deinococcus</taxon>
    </lineage>
</organism>
<keyword evidence="2" id="KW-1133">Transmembrane helix</keyword>
<keyword evidence="2" id="KW-0812">Transmembrane</keyword>
<name>A0ABV6B4U6_9DEIO</name>
<dbReference type="Gene3D" id="1.25.40.10">
    <property type="entry name" value="Tetratricopeptide repeat domain"/>
    <property type="match status" value="1"/>
</dbReference>
<evidence type="ECO:0008006" key="5">
    <source>
        <dbReference type="Google" id="ProtNLM"/>
    </source>
</evidence>
<dbReference type="SUPFAM" id="SSF48452">
    <property type="entry name" value="TPR-like"/>
    <property type="match status" value="1"/>
</dbReference>